<dbReference type="Proteomes" id="UP000008068">
    <property type="component" value="Unassembled WGS sequence"/>
</dbReference>
<reference evidence="2" key="1">
    <citation type="submission" date="2011-07" db="EMBL/GenBank/DDBJ databases">
        <authorList>
            <consortium name="Caenorhabditis brenneri Sequencing and Analysis Consortium"/>
            <person name="Wilson R.K."/>
        </authorList>
    </citation>
    <scope>NUCLEOTIDE SEQUENCE [LARGE SCALE GENOMIC DNA]</scope>
    <source>
        <strain evidence="2">PB2801</strain>
    </source>
</reference>
<keyword evidence="2" id="KW-1185">Reference proteome</keyword>
<gene>
    <name evidence="1" type="ORF">CAEBREN_19429</name>
</gene>
<accession>G0MWT9</accession>
<evidence type="ECO:0000313" key="1">
    <source>
        <dbReference type="EMBL" id="EGT46299.1"/>
    </source>
</evidence>
<evidence type="ECO:0000313" key="2">
    <source>
        <dbReference type="Proteomes" id="UP000008068"/>
    </source>
</evidence>
<evidence type="ECO:0008006" key="3">
    <source>
        <dbReference type="Google" id="ProtNLM"/>
    </source>
</evidence>
<proteinExistence type="predicted"/>
<name>G0MWT9_CAEBE</name>
<dbReference type="EMBL" id="GL379817">
    <property type="protein sequence ID" value="EGT46299.1"/>
    <property type="molecule type" value="Genomic_DNA"/>
</dbReference>
<organism evidence="2">
    <name type="scientific">Caenorhabditis brenneri</name>
    <name type="common">Nematode worm</name>
    <dbReference type="NCBI Taxonomy" id="135651"/>
    <lineage>
        <taxon>Eukaryota</taxon>
        <taxon>Metazoa</taxon>
        <taxon>Ecdysozoa</taxon>
        <taxon>Nematoda</taxon>
        <taxon>Chromadorea</taxon>
        <taxon>Rhabditida</taxon>
        <taxon>Rhabditina</taxon>
        <taxon>Rhabditomorpha</taxon>
        <taxon>Rhabditoidea</taxon>
        <taxon>Rhabditidae</taxon>
        <taxon>Peloderinae</taxon>
        <taxon>Caenorhabditis</taxon>
    </lineage>
</organism>
<dbReference type="AlphaFoldDB" id="G0MWT9"/>
<protein>
    <recommendedName>
        <fullName evidence="3">THAP-type domain-containing protein</fullName>
    </recommendedName>
</protein>
<sequence>MSNSRCAYCWDLLPKSQMTRVPRDLADLEAWIKILGSRFEARVKKAKSRLYVCRSHFPGSSQHREPHERPVLNVECAKTSAEPVDKLLADKRRGYSDDFSDESLVEEEINQDLDDFEYVPDEEEMKECEGEEEAIKFKDDKAFQYIFVNHFTSFFR</sequence>
<dbReference type="InParanoid" id="G0MWT9"/>
<dbReference type="HOGENOM" id="CLU_1688279_0_0_1"/>